<accession>A0A812QGQ2</accession>
<evidence type="ECO:0000313" key="3">
    <source>
        <dbReference type="Proteomes" id="UP000601435"/>
    </source>
</evidence>
<organism evidence="2 3">
    <name type="scientific">Symbiodinium necroappetens</name>
    <dbReference type="NCBI Taxonomy" id="1628268"/>
    <lineage>
        <taxon>Eukaryota</taxon>
        <taxon>Sar</taxon>
        <taxon>Alveolata</taxon>
        <taxon>Dinophyceae</taxon>
        <taxon>Suessiales</taxon>
        <taxon>Symbiodiniaceae</taxon>
        <taxon>Symbiodinium</taxon>
    </lineage>
</organism>
<evidence type="ECO:0000256" key="1">
    <source>
        <dbReference type="SAM" id="MobiDB-lite"/>
    </source>
</evidence>
<feature type="non-terminal residue" evidence="2">
    <location>
        <position position="1"/>
    </location>
</feature>
<sequence length="1336" mass="145437">FDPPTQDSLVPEEPVPDRLVVSWRDQREADLCKAFSKWTVVFESWDASEVSIAKQVSECVSAVSRESLLGDYLARKAPSTCLRRANSMLRLNRRAAGSSLVMPIREPELYQVLRDAKAGGASLSELRCIMEAVTFVRYTFDVEQFSACAKSRRCWGLSSAKRAQLVTRADPMRVVDVHELHSILNHGADLWDRLMCGAALCCIYSRGRWNDLQHVDNWVLETSEDGDVEFASVMELVAPGAGLDEGCWISEFMKVRELLGATYSDGFPTMPAPDESGAATVRALSSGEAGAWLRALLSDRDGLRTTTHSLKSTLLSYAAKRGISHLDRLCLGGHSHGASMSDVYARDALARPLRLLAGMISEIRSGVFVPDAGRAARFPGRRNEAALEGDAEALRLGPLKASAKSAARDLGKGTFSDAVKVVASLREPSPELDNQDEAEGGDIDGVDPEAGVSSAGDSAYDFEWPPFVYSLRKGSGSERSHGCPDAEFKSFADEVCGGEASIGQVKRLLPGIVIEGEMEPSHSLIDHVARMGECAVEAAHSTALEVQWCLQRRGIAFVMCGFLKHETHAKWVSQILRAVSSEVPPGYASVSLQQALRADSEMFLLLSKEVSRVKPDSSGIMEMDVKMQALRLDPRVTTYLLPLQKPNAHPVPPPPEPEGADGLKPTKRQKKKDLRLNAPVKVANMPDELKGCPYPADTSGRRFCWPFNLSKGCNAKCEGAVLLFSPAQRTKQFGWSSISSSREHEFSMDSNSHSFNFEPRSIATPAQLSPAESLALDCLRAGKCDSHDFLALSNLLPGEAPARSGKPVGDERSFTTGAYCHGPMVGLRHNCKAFKFSTLLLTTCARVAFKDLDFSTVGLFKNIKTTRHRDRNNLRNTLNGVVALSSFKGGGVRLHRPDGAEDLQVNAGPIMFDASIEHETLEWFDGPRLVLVAFSVSKISQLDSGAKQYLTEVGFPLPLAVPAQSAASTVLPGHTTSATTTSSEGLILDVFAGDAVFAKQAQKAGFKVLAFDVNPKRVQFPVQPLDITKSDEMQVLKDVISENRSSLTLVQITLPMLAAFFSPDRGSKEFAASLTAAVVDLSWYAINFSVDVAILHPASSAFWSFDKVTQLVQHLPSLTVQFHQCMHGGSQDRLASWWSTGSWHAALAVRAIDLLAVATGGSAAPARPLVSEFARYDAWAVPLDCTALDALCDKWSWALCSESPDEPHSQVSLLIDNLLESPIRNSWPEHVAKVLGDKSTVLLDELLHKFDFPAAYCHSAGTVEDRQVARGWLFEDPEPALDSVLIARHPRFLGVNALPFGATGSVPGFLRDEDEEIVDKTASTFLKLLSVLFAEE</sequence>
<feature type="region of interest" description="Disordered" evidence="1">
    <location>
        <begin position="426"/>
        <end position="445"/>
    </location>
</feature>
<feature type="non-terminal residue" evidence="2">
    <location>
        <position position="1336"/>
    </location>
</feature>
<dbReference type="EMBL" id="CAJNJA010016618">
    <property type="protein sequence ID" value="CAE7384655.1"/>
    <property type="molecule type" value="Genomic_DNA"/>
</dbReference>
<gene>
    <name evidence="2" type="ORF">SNEC2469_LOCUS10417</name>
</gene>
<name>A0A812QGQ2_9DINO</name>
<keyword evidence="3" id="KW-1185">Reference proteome</keyword>
<reference evidence="2" key="1">
    <citation type="submission" date="2021-02" db="EMBL/GenBank/DDBJ databases">
        <authorList>
            <person name="Dougan E. K."/>
            <person name="Rhodes N."/>
            <person name="Thang M."/>
            <person name="Chan C."/>
        </authorList>
    </citation>
    <scope>NUCLEOTIDE SEQUENCE</scope>
</reference>
<comment type="caution">
    <text evidence="2">The sequence shown here is derived from an EMBL/GenBank/DDBJ whole genome shotgun (WGS) entry which is preliminary data.</text>
</comment>
<dbReference type="Proteomes" id="UP000601435">
    <property type="component" value="Unassembled WGS sequence"/>
</dbReference>
<feature type="compositionally biased region" description="Acidic residues" evidence="1">
    <location>
        <begin position="433"/>
        <end position="445"/>
    </location>
</feature>
<proteinExistence type="predicted"/>
<evidence type="ECO:0000313" key="2">
    <source>
        <dbReference type="EMBL" id="CAE7384655.1"/>
    </source>
</evidence>
<feature type="region of interest" description="Disordered" evidence="1">
    <location>
        <begin position="645"/>
        <end position="671"/>
    </location>
</feature>
<protein>
    <submittedName>
        <fullName evidence="2">Uncharacterized protein</fullName>
    </submittedName>
</protein>
<dbReference type="OrthoDB" id="446059at2759"/>